<accession>W9SM39</accession>
<keyword evidence="3" id="KW-1185">Reference proteome</keyword>
<reference evidence="3" key="1">
    <citation type="submission" date="2013-01" db="EMBL/GenBank/DDBJ databases">
        <title>Draft Genome Sequence of a Mulberry Tree, Morus notabilis C.K. Schneid.</title>
        <authorList>
            <person name="He N."/>
            <person name="Zhao S."/>
        </authorList>
    </citation>
    <scope>NUCLEOTIDE SEQUENCE</scope>
</reference>
<evidence type="ECO:0000313" key="2">
    <source>
        <dbReference type="EMBL" id="EXC45921.1"/>
    </source>
</evidence>
<proteinExistence type="predicted"/>
<feature type="compositionally biased region" description="Basic and acidic residues" evidence="1">
    <location>
        <begin position="66"/>
        <end position="78"/>
    </location>
</feature>
<name>W9SM39_9ROSA</name>
<protein>
    <submittedName>
        <fullName evidence="2">Uncharacterized protein</fullName>
    </submittedName>
</protein>
<evidence type="ECO:0000313" key="3">
    <source>
        <dbReference type="Proteomes" id="UP000030645"/>
    </source>
</evidence>
<dbReference type="Proteomes" id="UP000030645">
    <property type="component" value="Unassembled WGS sequence"/>
</dbReference>
<evidence type="ECO:0000256" key="1">
    <source>
        <dbReference type="SAM" id="MobiDB-lite"/>
    </source>
</evidence>
<dbReference type="AlphaFoldDB" id="W9SM39"/>
<feature type="region of interest" description="Disordered" evidence="1">
    <location>
        <begin position="47"/>
        <end position="78"/>
    </location>
</feature>
<sequence length="78" mass="8532">MILNNTFCAYVMHNVFFTLASQALQLGVGMIRSTLRVHLGSEEDVGGRRGVDWDGSGEDDGGNEGGMREEVTVLEKEE</sequence>
<organism evidence="2 3">
    <name type="scientific">Morus notabilis</name>
    <dbReference type="NCBI Taxonomy" id="981085"/>
    <lineage>
        <taxon>Eukaryota</taxon>
        <taxon>Viridiplantae</taxon>
        <taxon>Streptophyta</taxon>
        <taxon>Embryophyta</taxon>
        <taxon>Tracheophyta</taxon>
        <taxon>Spermatophyta</taxon>
        <taxon>Magnoliopsida</taxon>
        <taxon>eudicotyledons</taxon>
        <taxon>Gunneridae</taxon>
        <taxon>Pentapetalae</taxon>
        <taxon>rosids</taxon>
        <taxon>fabids</taxon>
        <taxon>Rosales</taxon>
        <taxon>Moraceae</taxon>
        <taxon>Moreae</taxon>
        <taxon>Morus</taxon>
    </lineage>
</organism>
<gene>
    <name evidence="2" type="ORF">L484_000255</name>
</gene>
<dbReference type="EMBL" id="KE623807">
    <property type="protein sequence ID" value="EXC45921.1"/>
    <property type="molecule type" value="Genomic_DNA"/>
</dbReference>